<proteinExistence type="predicted"/>
<name>A0ABQ8MUV1_LABRO</name>
<evidence type="ECO:0000313" key="2">
    <source>
        <dbReference type="EMBL" id="KAI2666602.1"/>
    </source>
</evidence>
<feature type="compositionally biased region" description="Basic and acidic residues" evidence="1">
    <location>
        <begin position="110"/>
        <end position="127"/>
    </location>
</feature>
<dbReference type="Proteomes" id="UP000830375">
    <property type="component" value="Unassembled WGS sequence"/>
</dbReference>
<reference evidence="2 3" key="1">
    <citation type="submission" date="2022-01" db="EMBL/GenBank/DDBJ databases">
        <title>A high-quality chromosome-level genome assembly of rohu carp, Labeo rohita.</title>
        <authorList>
            <person name="Arick M.A. II"/>
            <person name="Hsu C.-Y."/>
            <person name="Magbanua Z."/>
            <person name="Pechanova O."/>
            <person name="Grover C."/>
            <person name="Miller E."/>
            <person name="Thrash A."/>
            <person name="Ezzel L."/>
            <person name="Alam S."/>
            <person name="Benzie J."/>
            <person name="Hamilton M."/>
            <person name="Karsi A."/>
            <person name="Lawrence M.L."/>
            <person name="Peterson D.G."/>
        </authorList>
    </citation>
    <scope>NUCLEOTIDE SEQUENCE [LARGE SCALE GENOMIC DNA]</scope>
    <source>
        <strain evidence="3">BAU-BD-2019</strain>
        <tissue evidence="2">Blood</tissue>
    </source>
</reference>
<protein>
    <submittedName>
        <fullName evidence="2">Uncharacterized protein</fullName>
    </submittedName>
</protein>
<sequence length="323" mass="35018">MKNTRNSDLQLEEQRYQVAAGGMLSRGPHHGLCVSCQPDTLPGQLPLLILSSWTKHQHIKTAVRGRSSKEPRHHWEWVLVSCQSLLTVDFVDYDISPTPDPVPIPTSPRSAEHQPEPIEDSEPKPTVREPATSHATEEISVEREEAKEGPNHCTSAEGEQKLELGQMDLVNFDEDIYANMPPFIPPSSELSVYSEPFVCPDLSPLCSPSAHHLYSGFAWVCQFPSASWLEDPSSPTPASESWTRPSDPMAPPRLLAPSSPPSPVGSLAPPCSLVPPAPSWSVGVPSSPQDSTPPAMPRRSVLLALLGSSLPPGSDLGIYVSVT</sequence>
<comment type="caution">
    <text evidence="2">The sequence shown here is derived from an EMBL/GenBank/DDBJ whole genome shotgun (WGS) entry which is preliminary data.</text>
</comment>
<evidence type="ECO:0000313" key="3">
    <source>
        <dbReference type="Proteomes" id="UP000830375"/>
    </source>
</evidence>
<dbReference type="EMBL" id="JACTAM010000003">
    <property type="protein sequence ID" value="KAI2666602.1"/>
    <property type="molecule type" value="Genomic_DNA"/>
</dbReference>
<gene>
    <name evidence="2" type="ORF">H4Q32_010504</name>
</gene>
<evidence type="ECO:0000256" key="1">
    <source>
        <dbReference type="SAM" id="MobiDB-lite"/>
    </source>
</evidence>
<feature type="compositionally biased region" description="Basic and acidic residues" evidence="1">
    <location>
        <begin position="135"/>
        <end position="150"/>
    </location>
</feature>
<keyword evidence="3" id="KW-1185">Reference proteome</keyword>
<accession>A0ABQ8MUV1</accession>
<feature type="region of interest" description="Disordered" evidence="1">
    <location>
        <begin position="230"/>
        <end position="270"/>
    </location>
</feature>
<feature type="region of interest" description="Disordered" evidence="1">
    <location>
        <begin position="98"/>
        <end position="160"/>
    </location>
</feature>
<organism evidence="2 3">
    <name type="scientific">Labeo rohita</name>
    <name type="common">Indian major carp</name>
    <name type="synonym">Cyprinus rohita</name>
    <dbReference type="NCBI Taxonomy" id="84645"/>
    <lineage>
        <taxon>Eukaryota</taxon>
        <taxon>Metazoa</taxon>
        <taxon>Chordata</taxon>
        <taxon>Craniata</taxon>
        <taxon>Vertebrata</taxon>
        <taxon>Euteleostomi</taxon>
        <taxon>Actinopterygii</taxon>
        <taxon>Neopterygii</taxon>
        <taxon>Teleostei</taxon>
        <taxon>Ostariophysi</taxon>
        <taxon>Cypriniformes</taxon>
        <taxon>Cyprinidae</taxon>
        <taxon>Labeoninae</taxon>
        <taxon>Labeonini</taxon>
        <taxon>Labeo</taxon>
    </lineage>
</organism>